<keyword evidence="1" id="KW-1133">Transmembrane helix</keyword>
<reference evidence="2 3" key="1">
    <citation type="submission" date="2017-01" db="EMBL/GenBank/DDBJ databases">
        <title>Bacillus cereus isolates.</title>
        <authorList>
            <person name="Beno S.M."/>
        </authorList>
    </citation>
    <scope>NUCLEOTIDE SEQUENCE [LARGE SCALE GENOMIC DNA]</scope>
    <source>
        <strain evidence="2 3">FSL K6-1030</strain>
    </source>
</reference>
<dbReference type="EMBL" id="MUAU01000040">
    <property type="protein sequence ID" value="OOR74365.1"/>
    <property type="molecule type" value="Genomic_DNA"/>
</dbReference>
<accession>A0A9X6BBF9</accession>
<keyword evidence="1" id="KW-0472">Membrane</keyword>
<comment type="caution">
    <text evidence="2">The sequence shown here is derived from an EMBL/GenBank/DDBJ whole genome shotgun (WGS) entry which is preliminary data.</text>
</comment>
<feature type="transmembrane region" description="Helical" evidence="1">
    <location>
        <begin position="6"/>
        <end position="26"/>
    </location>
</feature>
<name>A0A9X6BBF9_BACCE</name>
<evidence type="ECO:0000256" key="1">
    <source>
        <dbReference type="SAM" id="Phobius"/>
    </source>
</evidence>
<dbReference type="Proteomes" id="UP000190641">
    <property type="component" value="Unassembled WGS sequence"/>
</dbReference>
<dbReference type="AlphaFoldDB" id="A0A9X6BBF9"/>
<proteinExistence type="predicted"/>
<organism evidence="2 3">
    <name type="scientific">Bacillus cereus</name>
    <dbReference type="NCBI Taxonomy" id="1396"/>
    <lineage>
        <taxon>Bacteria</taxon>
        <taxon>Bacillati</taxon>
        <taxon>Bacillota</taxon>
        <taxon>Bacilli</taxon>
        <taxon>Bacillales</taxon>
        <taxon>Bacillaceae</taxon>
        <taxon>Bacillus</taxon>
        <taxon>Bacillus cereus group</taxon>
    </lineage>
</organism>
<evidence type="ECO:0000313" key="2">
    <source>
        <dbReference type="EMBL" id="OOR74365.1"/>
    </source>
</evidence>
<sequence length="73" mass="8479">MFYQSMQFFIHSYSGAVLGFLSVIGLTKKLYKISYTLSVFFSKMLAISHIHKLMNFIMSSNQEFLVFLVQNVI</sequence>
<keyword evidence="1" id="KW-0812">Transmembrane</keyword>
<gene>
    <name evidence="2" type="ORF">BLX06_14355</name>
</gene>
<protein>
    <submittedName>
        <fullName evidence="2">Uncharacterized protein</fullName>
    </submittedName>
</protein>
<evidence type="ECO:0000313" key="3">
    <source>
        <dbReference type="Proteomes" id="UP000190641"/>
    </source>
</evidence>